<protein>
    <submittedName>
        <fullName evidence="1">Uncharacterized protein</fullName>
    </submittedName>
</protein>
<proteinExistence type="predicted"/>
<reference evidence="1 2" key="1">
    <citation type="submission" date="2019-12" db="EMBL/GenBank/DDBJ databases">
        <authorList>
            <person name="Scholz U."/>
            <person name="Mascher M."/>
            <person name="Fiebig A."/>
        </authorList>
    </citation>
    <scope>NUCLEOTIDE SEQUENCE</scope>
</reference>
<gene>
    <name evidence="1" type="ORF">SI7747_07009286</name>
</gene>
<name>A0A7I8J0E5_SPIIN</name>
<dbReference type="Proteomes" id="UP001189122">
    <property type="component" value="Unassembled WGS sequence"/>
</dbReference>
<keyword evidence="2" id="KW-1185">Reference proteome</keyword>
<dbReference type="AlphaFoldDB" id="A0A7I8J0E5"/>
<accession>A0A7I8J0E5</accession>
<organism evidence="1">
    <name type="scientific">Spirodela intermedia</name>
    <name type="common">Intermediate duckweed</name>
    <dbReference type="NCBI Taxonomy" id="51605"/>
    <lineage>
        <taxon>Eukaryota</taxon>
        <taxon>Viridiplantae</taxon>
        <taxon>Streptophyta</taxon>
        <taxon>Embryophyta</taxon>
        <taxon>Tracheophyta</taxon>
        <taxon>Spermatophyta</taxon>
        <taxon>Magnoliopsida</taxon>
        <taxon>Liliopsida</taxon>
        <taxon>Araceae</taxon>
        <taxon>Lemnoideae</taxon>
        <taxon>Spirodela</taxon>
    </lineage>
</organism>
<evidence type="ECO:0000313" key="2">
    <source>
        <dbReference type="Proteomes" id="UP001189122"/>
    </source>
</evidence>
<dbReference type="EMBL" id="LR743594">
    <property type="protein sequence ID" value="CAA2623352.1"/>
    <property type="molecule type" value="Genomic_DNA"/>
</dbReference>
<evidence type="ECO:0000313" key="1">
    <source>
        <dbReference type="EMBL" id="CAA2623352.1"/>
    </source>
</evidence>
<dbReference type="EMBL" id="CACRZD030000007">
    <property type="protein sequence ID" value="CAA6662901.1"/>
    <property type="molecule type" value="Genomic_DNA"/>
</dbReference>
<sequence length="21" mass="2421">MHLIKFPNVLSTFSISMLVWG</sequence>